<dbReference type="AlphaFoldDB" id="A0A9P4J1C3"/>
<comment type="caution">
    <text evidence="2">The sequence shown here is derived from an EMBL/GenBank/DDBJ whole genome shotgun (WGS) entry which is preliminary data.</text>
</comment>
<dbReference type="OrthoDB" id="73875at2759"/>
<evidence type="ECO:0000256" key="1">
    <source>
        <dbReference type="SAM" id="SignalP"/>
    </source>
</evidence>
<keyword evidence="3" id="KW-1185">Reference proteome</keyword>
<feature type="chain" id="PRO_5040287815" evidence="1">
    <location>
        <begin position="29"/>
        <end position="210"/>
    </location>
</feature>
<name>A0A9P4J1C3_9PEZI</name>
<accession>A0A9P4J1C3</accession>
<organism evidence="2 3">
    <name type="scientific">Myriangium duriaei CBS 260.36</name>
    <dbReference type="NCBI Taxonomy" id="1168546"/>
    <lineage>
        <taxon>Eukaryota</taxon>
        <taxon>Fungi</taxon>
        <taxon>Dikarya</taxon>
        <taxon>Ascomycota</taxon>
        <taxon>Pezizomycotina</taxon>
        <taxon>Dothideomycetes</taxon>
        <taxon>Dothideomycetidae</taxon>
        <taxon>Myriangiales</taxon>
        <taxon>Myriangiaceae</taxon>
        <taxon>Myriangium</taxon>
    </lineage>
</organism>
<gene>
    <name evidence="2" type="ORF">K461DRAFT_311755</name>
</gene>
<feature type="signal peptide" evidence="1">
    <location>
        <begin position="1"/>
        <end position="28"/>
    </location>
</feature>
<sequence>MAHTCTRGGLVWIFVLIFGIANFVQIQAAPTTSVSVPSNVPGNHSVTGGISKRGFCWIPKSKCCNSCCPSKVQSKRPYDCNGEIPPLGEMRAVIQDDKVTQKHTSLFYTGYPHWTAYTRGKEWLLKHGKTEGIKKLGLAHFNNMVHLAYFQDLNNAIGTKYGLKGQQRFQKLLSQAFAEESEGIVYVFMPKGLETFKPANPRGNIGSTRH</sequence>
<keyword evidence="1" id="KW-0732">Signal</keyword>
<proteinExistence type="predicted"/>
<reference evidence="2" key="1">
    <citation type="journal article" date="2020" name="Stud. Mycol.">
        <title>101 Dothideomycetes genomes: a test case for predicting lifestyles and emergence of pathogens.</title>
        <authorList>
            <person name="Haridas S."/>
            <person name="Albert R."/>
            <person name="Binder M."/>
            <person name="Bloem J."/>
            <person name="Labutti K."/>
            <person name="Salamov A."/>
            <person name="Andreopoulos B."/>
            <person name="Baker S."/>
            <person name="Barry K."/>
            <person name="Bills G."/>
            <person name="Bluhm B."/>
            <person name="Cannon C."/>
            <person name="Castanera R."/>
            <person name="Culley D."/>
            <person name="Daum C."/>
            <person name="Ezra D."/>
            <person name="Gonzalez J."/>
            <person name="Henrissat B."/>
            <person name="Kuo A."/>
            <person name="Liang C."/>
            <person name="Lipzen A."/>
            <person name="Lutzoni F."/>
            <person name="Magnuson J."/>
            <person name="Mondo S."/>
            <person name="Nolan M."/>
            <person name="Ohm R."/>
            <person name="Pangilinan J."/>
            <person name="Park H.-J."/>
            <person name="Ramirez L."/>
            <person name="Alfaro M."/>
            <person name="Sun H."/>
            <person name="Tritt A."/>
            <person name="Yoshinaga Y."/>
            <person name="Zwiers L.-H."/>
            <person name="Turgeon B."/>
            <person name="Goodwin S."/>
            <person name="Spatafora J."/>
            <person name="Crous P."/>
            <person name="Grigoriev I."/>
        </authorList>
    </citation>
    <scope>NUCLEOTIDE SEQUENCE</scope>
    <source>
        <strain evidence="2">CBS 260.36</strain>
    </source>
</reference>
<evidence type="ECO:0000313" key="3">
    <source>
        <dbReference type="Proteomes" id="UP000799439"/>
    </source>
</evidence>
<dbReference type="EMBL" id="ML996084">
    <property type="protein sequence ID" value="KAF2153668.1"/>
    <property type="molecule type" value="Genomic_DNA"/>
</dbReference>
<dbReference type="Proteomes" id="UP000799439">
    <property type="component" value="Unassembled WGS sequence"/>
</dbReference>
<evidence type="ECO:0000313" key="2">
    <source>
        <dbReference type="EMBL" id="KAF2153668.1"/>
    </source>
</evidence>
<protein>
    <submittedName>
        <fullName evidence="2">Uncharacterized protein</fullName>
    </submittedName>
</protein>